<protein>
    <submittedName>
        <fullName evidence="1">Uncharacterized protein</fullName>
    </submittedName>
</protein>
<sequence length="192" mass="21820">MPKRERERHQRIPLLNRPGQRIGDLVPHALQCGEHTVPPGALVNAFDRGIHRHNTGESLGKRWIEQRDSVFLEHAPAGIDDLSVFQLSAAVGLIKPLERNLARFILCLYREHGHSFFSKEPCLTANTNLQSGALPIGKLSNRRRFRIVQIVPRQAKEQIAHTEHAKLPKQLRAFGPDPFYACQRRIQHSVSC</sequence>
<gene>
    <name evidence="1" type="ORF">SDC9_126535</name>
</gene>
<evidence type="ECO:0000313" key="1">
    <source>
        <dbReference type="EMBL" id="MPM79498.1"/>
    </source>
</evidence>
<dbReference type="EMBL" id="VSSQ01029383">
    <property type="protein sequence ID" value="MPM79498.1"/>
    <property type="molecule type" value="Genomic_DNA"/>
</dbReference>
<name>A0A645CRI1_9ZZZZ</name>
<proteinExistence type="predicted"/>
<accession>A0A645CRI1</accession>
<organism evidence="1">
    <name type="scientific">bioreactor metagenome</name>
    <dbReference type="NCBI Taxonomy" id="1076179"/>
    <lineage>
        <taxon>unclassified sequences</taxon>
        <taxon>metagenomes</taxon>
        <taxon>ecological metagenomes</taxon>
    </lineage>
</organism>
<reference evidence="1" key="1">
    <citation type="submission" date="2019-08" db="EMBL/GenBank/DDBJ databases">
        <authorList>
            <person name="Kucharzyk K."/>
            <person name="Murdoch R.W."/>
            <person name="Higgins S."/>
            <person name="Loffler F."/>
        </authorList>
    </citation>
    <scope>NUCLEOTIDE SEQUENCE</scope>
</reference>
<comment type="caution">
    <text evidence="1">The sequence shown here is derived from an EMBL/GenBank/DDBJ whole genome shotgun (WGS) entry which is preliminary data.</text>
</comment>
<dbReference type="AlphaFoldDB" id="A0A645CRI1"/>